<dbReference type="AlphaFoldDB" id="A0A224Y757"/>
<organism evidence="1">
    <name type="scientific">Rhipicephalus zambeziensis</name>
    <dbReference type="NCBI Taxonomy" id="60191"/>
    <lineage>
        <taxon>Eukaryota</taxon>
        <taxon>Metazoa</taxon>
        <taxon>Ecdysozoa</taxon>
        <taxon>Arthropoda</taxon>
        <taxon>Chelicerata</taxon>
        <taxon>Arachnida</taxon>
        <taxon>Acari</taxon>
        <taxon>Parasitiformes</taxon>
        <taxon>Ixodida</taxon>
        <taxon>Ixodoidea</taxon>
        <taxon>Ixodidae</taxon>
        <taxon>Rhipicephalinae</taxon>
        <taxon>Rhipicephalus</taxon>
        <taxon>Rhipicephalus</taxon>
    </lineage>
</organism>
<sequence>MLEENLCYLIKVIQENRCAHYHYSGNLLRVLKKKSITLNGSIVLFSAFRSKKKKKKKKKKLLSCFKDGKNSAKGDKAQANKHTERALSSSLIRSDYIESVSSLALRLYWRCFFFPFFFKECGSTLPFYFAQTGQRKK</sequence>
<name>A0A224Y757_9ACAR</name>
<proteinExistence type="predicted"/>
<dbReference type="EMBL" id="GFPF01002260">
    <property type="protein sequence ID" value="MAA13406.1"/>
    <property type="molecule type" value="Transcribed_RNA"/>
</dbReference>
<evidence type="ECO:0000313" key="1">
    <source>
        <dbReference type="EMBL" id="MAA13406.1"/>
    </source>
</evidence>
<accession>A0A224Y757</accession>
<reference evidence="1" key="1">
    <citation type="journal article" date="2017" name="Parasit. Vectors">
        <title>Sialotranscriptomics of Rhipicephalus zambeziensis reveals intricate expression profiles of secretory proteins and suggests tight temporal transcriptional regulation during blood-feeding.</title>
        <authorList>
            <person name="de Castro M.H."/>
            <person name="de Klerk D."/>
            <person name="Pienaar R."/>
            <person name="Rees D.J.G."/>
            <person name="Mans B.J."/>
        </authorList>
    </citation>
    <scope>NUCLEOTIDE SEQUENCE</scope>
    <source>
        <tissue evidence="1">Salivary glands</tissue>
    </source>
</reference>
<protein>
    <submittedName>
        <fullName evidence="1">Uncharacterized protein</fullName>
    </submittedName>
</protein>